<keyword evidence="3" id="KW-1185">Reference proteome</keyword>
<dbReference type="AlphaFoldDB" id="A0A9P3UJX8"/>
<feature type="region of interest" description="Disordered" evidence="1">
    <location>
        <begin position="230"/>
        <end position="261"/>
    </location>
</feature>
<feature type="region of interest" description="Disordered" evidence="1">
    <location>
        <begin position="645"/>
        <end position="690"/>
    </location>
</feature>
<feature type="compositionally biased region" description="Basic residues" evidence="1">
    <location>
        <begin position="547"/>
        <end position="559"/>
    </location>
</feature>
<evidence type="ECO:0000313" key="3">
    <source>
        <dbReference type="Proteomes" id="UP001063166"/>
    </source>
</evidence>
<name>A0A9P3UJX8_LYOSH</name>
<reference evidence="2" key="1">
    <citation type="submission" date="2022-07" db="EMBL/GenBank/DDBJ databases">
        <title>The genome of Lyophyllum shimeji provides insight into the initial evolution of ectomycorrhizal fungal genome.</title>
        <authorList>
            <person name="Kobayashi Y."/>
            <person name="Shibata T."/>
            <person name="Hirakawa H."/>
            <person name="Shigenobu S."/>
            <person name="Nishiyama T."/>
            <person name="Yamada A."/>
            <person name="Hasebe M."/>
            <person name="Kawaguchi M."/>
        </authorList>
    </citation>
    <scope>NUCLEOTIDE SEQUENCE</scope>
    <source>
        <strain evidence="2">AT787</strain>
    </source>
</reference>
<protein>
    <submittedName>
        <fullName evidence="2">Uncharacterized protein</fullName>
    </submittedName>
</protein>
<accession>A0A9P3UJX8</accession>
<proteinExistence type="predicted"/>
<sequence>MPGRPPTWIVLVTLQSKYPGLDALVAAGFLQLNTVAIREGAMQSSNSQPFHPLSEDLIALSTLTPPSPILSPTHLTTAWSWSEFPVELDLDADDVASEQPLSAVHAGAHTATGFEIRSIPSASTVCTVGTFGPICKEHKCRDAGSWSPISQHLEKTHVARLSAKDVPDIICSPWRALRATSPMPLIDDQEPMTPSKLAATASTLHFVNGVAPRSTKSHLSLSSLSLDSPADDGGKGSFELPHLDSLSSSSSPLSGSCESCPTTGRSIRTRAAFTDDNGPVDALTRQLAFAATLATLESKCYSAPASPQGPRITPLADNRHAKGELPESLAWLANTVVEAMIDQEGFRGVLARFKYTGYVSPGSLPARREYGTVQFRPVKRQIFNFHYAALEGLPVLRRITLNGEETRDYISRQASLSLKANGVYFVRGRETSSFPVPPTRDEETTAEPRQLQWRFEYMVGDRRSEAPGKKIVDGEKVLTPLSFSCSPLLLHPLQGKRIRLMHVVKKSVIAKLVAEKMEPPGPRPRVNSPTKTEETRSHMDHAPGLRTKSHTWSIHKRSATHCTPRDNELKSVDESLLPASRLVQTAPPREKVGSQSPRRRRASSAGECNRPGRNFLSPYARHGNSPLCQNIVPRSHLAALVAAEASPRNTGPAVTTPRISMDASFRPLSPCPRHHQSPIRADYRPQNKLE</sequence>
<gene>
    <name evidence="2" type="ORF">LshimejAT787_0301500</name>
</gene>
<evidence type="ECO:0000313" key="2">
    <source>
        <dbReference type="EMBL" id="GLB35862.1"/>
    </source>
</evidence>
<evidence type="ECO:0000256" key="1">
    <source>
        <dbReference type="SAM" id="MobiDB-lite"/>
    </source>
</evidence>
<feature type="compositionally biased region" description="Basic and acidic residues" evidence="1">
    <location>
        <begin position="531"/>
        <end position="543"/>
    </location>
</feature>
<dbReference type="OrthoDB" id="3269398at2759"/>
<comment type="caution">
    <text evidence="2">The sequence shown here is derived from an EMBL/GenBank/DDBJ whole genome shotgun (WGS) entry which is preliminary data.</text>
</comment>
<organism evidence="2 3">
    <name type="scientific">Lyophyllum shimeji</name>
    <name type="common">Hon-shimeji</name>
    <name type="synonym">Tricholoma shimeji</name>
    <dbReference type="NCBI Taxonomy" id="47721"/>
    <lineage>
        <taxon>Eukaryota</taxon>
        <taxon>Fungi</taxon>
        <taxon>Dikarya</taxon>
        <taxon>Basidiomycota</taxon>
        <taxon>Agaricomycotina</taxon>
        <taxon>Agaricomycetes</taxon>
        <taxon>Agaricomycetidae</taxon>
        <taxon>Agaricales</taxon>
        <taxon>Tricholomatineae</taxon>
        <taxon>Lyophyllaceae</taxon>
        <taxon>Lyophyllum</taxon>
    </lineage>
</organism>
<dbReference type="EMBL" id="BRPK01000003">
    <property type="protein sequence ID" value="GLB35862.1"/>
    <property type="molecule type" value="Genomic_DNA"/>
</dbReference>
<feature type="region of interest" description="Disordered" evidence="1">
    <location>
        <begin position="515"/>
        <end position="613"/>
    </location>
</feature>
<feature type="compositionally biased region" description="Basic and acidic residues" evidence="1">
    <location>
        <begin position="681"/>
        <end position="690"/>
    </location>
</feature>
<dbReference type="Proteomes" id="UP001063166">
    <property type="component" value="Unassembled WGS sequence"/>
</dbReference>
<feature type="compositionally biased region" description="Basic and acidic residues" evidence="1">
    <location>
        <begin position="563"/>
        <end position="573"/>
    </location>
</feature>
<feature type="compositionally biased region" description="Low complexity" evidence="1">
    <location>
        <begin position="245"/>
        <end position="261"/>
    </location>
</feature>